<organism evidence="1">
    <name type="scientific">marine sediment metagenome</name>
    <dbReference type="NCBI Taxonomy" id="412755"/>
    <lineage>
        <taxon>unclassified sequences</taxon>
        <taxon>metagenomes</taxon>
        <taxon>ecological metagenomes</taxon>
    </lineage>
</organism>
<gene>
    <name evidence="1" type="ORF">LCGC14_1456370</name>
</gene>
<dbReference type="AlphaFoldDB" id="A0A0F9MI98"/>
<protein>
    <recommendedName>
        <fullName evidence="2">N-acetyltransferase domain-containing protein</fullName>
    </recommendedName>
</protein>
<dbReference type="EMBL" id="LAZR01010087">
    <property type="protein sequence ID" value="KKM68887.1"/>
    <property type="molecule type" value="Genomic_DNA"/>
</dbReference>
<proteinExistence type="predicted"/>
<comment type="caution">
    <text evidence="1">The sequence shown here is derived from an EMBL/GenBank/DDBJ whole genome shotgun (WGS) entry which is preliminary data.</text>
</comment>
<reference evidence="1" key="1">
    <citation type="journal article" date="2015" name="Nature">
        <title>Complex archaea that bridge the gap between prokaryotes and eukaryotes.</title>
        <authorList>
            <person name="Spang A."/>
            <person name="Saw J.H."/>
            <person name="Jorgensen S.L."/>
            <person name="Zaremba-Niedzwiedzka K."/>
            <person name="Martijn J."/>
            <person name="Lind A.E."/>
            <person name="van Eijk R."/>
            <person name="Schleper C."/>
            <person name="Guy L."/>
            <person name="Ettema T.J."/>
        </authorList>
    </citation>
    <scope>NUCLEOTIDE SEQUENCE</scope>
</reference>
<sequence>MDIRAITEDKLDVICAICLDPSVNQETKDITGSTMDGRIAWIKKRMSIGLEILVALEDPREEKMININ</sequence>
<evidence type="ECO:0000313" key="1">
    <source>
        <dbReference type="EMBL" id="KKM68887.1"/>
    </source>
</evidence>
<accession>A0A0F9MI98</accession>
<evidence type="ECO:0008006" key="2">
    <source>
        <dbReference type="Google" id="ProtNLM"/>
    </source>
</evidence>
<name>A0A0F9MI98_9ZZZZ</name>